<keyword evidence="7" id="KW-1185">Reference proteome</keyword>
<dbReference type="Gene3D" id="1.20.58.340">
    <property type="entry name" value="Magnesium transport protein CorA, transmembrane region"/>
    <property type="match status" value="1"/>
</dbReference>
<evidence type="ECO:0000313" key="7">
    <source>
        <dbReference type="Proteomes" id="UP000284706"/>
    </source>
</evidence>
<organism evidence="6 7">
    <name type="scientific">Gymnopilus dilepis</name>
    <dbReference type="NCBI Taxonomy" id="231916"/>
    <lineage>
        <taxon>Eukaryota</taxon>
        <taxon>Fungi</taxon>
        <taxon>Dikarya</taxon>
        <taxon>Basidiomycota</taxon>
        <taxon>Agaricomycotina</taxon>
        <taxon>Agaricomycetes</taxon>
        <taxon>Agaricomycetidae</taxon>
        <taxon>Agaricales</taxon>
        <taxon>Agaricineae</taxon>
        <taxon>Hymenogastraceae</taxon>
        <taxon>Gymnopilus</taxon>
    </lineage>
</organism>
<dbReference type="Proteomes" id="UP000284706">
    <property type="component" value="Unassembled WGS sequence"/>
</dbReference>
<dbReference type="InParanoid" id="A0A409X237"/>
<name>A0A409X237_9AGAR</name>
<sequence>MSLPAKKPVSKILDVDVEDQSLQSLRSMGSVEENVKYDVDKIPYSSHRHAIPSAPWPWVDLDDEVDREQLEMPVLGIPPLCDHKNCGQCWKLYPQFQFPSWTKHQLVRSKINSALIDYLRDRVCVCYRLNVDSTGFFTDPGPITTRLGEEDGLWNHLILEDTRRQDDIRVRTLFVENLSGPVLQILGTKYNIEPFFWSSSLNRIASQFQQEIRPDITIALTFLRSIPSHAAIETKIASGNNFTNPTTLQGNQAIDPHSPLLLHSNKRILMLDFLAVHLIRNVNGSTILSFHPSVNLPTTIATLHQKIYLAGQSMYWQSLFRKSQDPTFVALTFMWYAIYSWDEALEDLYDHLCFLETRAVGMSLTWELHVTTVYHLHYQSLLEQFSKQILFIRDTGNPALDSLSESANAFHDLLHMQCSSLLSDISRLKAKLETQEKRLQNIMALALSKVNITDSGYIQLMADATAGTSAAIRQVAYLSMVFLPASFVARVFGMNASEINPGALATMARYTEVALPLTIATIWIVIAFQSKYIFPQNVGFVKRLAWPGYLLLQMCKKRQQGEEISEAESYSMSIKEDLAK</sequence>
<dbReference type="Pfam" id="PF01544">
    <property type="entry name" value="CorA"/>
    <property type="match status" value="1"/>
</dbReference>
<dbReference type="OrthoDB" id="3231000at2759"/>
<feature type="coiled-coil region" evidence="5">
    <location>
        <begin position="418"/>
        <end position="445"/>
    </location>
</feature>
<comment type="caution">
    <text evidence="6">The sequence shown here is derived from an EMBL/GenBank/DDBJ whole genome shotgun (WGS) entry which is preliminary data.</text>
</comment>
<comment type="subcellular location">
    <subcellularLocation>
        <location evidence="1">Membrane</location>
        <topology evidence="1">Multi-pass membrane protein</topology>
    </subcellularLocation>
</comment>
<accession>A0A409X237</accession>
<protein>
    <submittedName>
        <fullName evidence="6">Uncharacterized protein</fullName>
    </submittedName>
</protein>
<evidence type="ECO:0000256" key="3">
    <source>
        <dbReference type="ARBA" id="ARBA00022989"/>
    </source>
</evidence>
<gene>
    <name evidence="6" type="ORF">CVT26_012166</name>
</gene>
<evidence type="ECO:0000256" key="2">
    <source>
        <dbReference type="ARBA" id="ARBA00022692"/>
    </source>
</evidence>
<keyword evidence="3" id="KW-1133">Transmembrane helix</keyword>
<evidence type="ECO:0000313" key="6">
    <source>
        <dbReference type="EMBL" id="PPQ84816.1"/>
    </source>
</evidence>
<dbReference type="SUPFAM" id="SSF144083">
    <property type="entry name" value="Magnesium transport protein CorA, transmembrane region"/>
    <property type="match status" value="1"/>
</dbReference>
<evidence type="ECO:0000256" key="1">
    <source>
        <dbReference type="ARBA" id="ARBA00004141"/>
    </source>
</evidence>
<dbReference type="InterPro" id="IPR002523">
    <property type="entry name" value="MgTranspt_CorA/ZnTranspt_ZntB"/>
</dbReference>
<evidence type="ECO:0000256" key="5">
    <source>
        <dbReference type="SAM" id="Coils"/>
    </source>
</evidence>
<keyword evidence="5" id="KW-0175">Coiled coil</keyword>
<dbReference type="EMBL" id="NHYE01004401">
    <property type="protein sequence ID" value="PPQ84816.1"/>
    <property type="molecule type" value="Genomic_DNA"/>
</dbReference>
<dbReference type="GO" id="GO:0016020">
    <property type="term" value="C:membrane"/>
    <property type="evidence" value="ECO:0007669"/>
    <property type="project" value="UniProtKB-SubCell"/>
</dbReference>
<dbReference type="AlphaFoldDB" id="A0A409X237"/>
<dbReference type="STRING" id="231916.A0A409X237"/>
<keyword evidence="4" id="KW-0472">Membrane</keyword>
<evidence type="ECO:0000256" key="4">
    <source>
        <dbReference type="ARBA" id="ARBA00023136"/>
    </source>
</evidence>
<reference evidence="6 7" key="1">
    <citation type="journal article" date="2018" name="Evol. Lett.">
        <title>Horizontal gene cluster transfer increased hallucinogenic mushroom diversity.</title>
        <authorList>
            <person name="Reynolds H.T."/>
            <person name="Vijayakumar V."/>
            <person name="Gluck-Thaler E."/>
            <person name="Korotkin H.B."/>
            <person name="Matheny P.B."/>
            <person name="Slot J.C."/>
        </authorList>
    </citation>
    <scope>NUCLEOTIDE SEQUENCE [LARGE SCALE GENOMIC DNA]</scope>
    <source>
        <strain evidence="6 7">SRW20</strain>
    </source>
</reference>
<keyword evidence="2" id="KW-0812">Transmembrane</keyword>
<dbReference type="GO" id="GO:0046873">
    <property type="term" value="F:metal ion transmembrane transporter activity"/>
    <property type="evidence" value="ECO:0007669"/>
    <property type="project" value="InterPro"/>
</dbReference>
<proteinExistence type="predicted"/>
<dbReference type="InterPro" id="IPR045863">
    <property type="entry name" value="CorA_TM1_TM2"/>
</dbReference>